<accession>A0A7C9ALG9</accession>
<dbReference type="EMBL" id="GISG01243490">
    <property type="protein sequence ID" value="MBA4669451.1"/>
    <property type="molecule type" value="Transcribed_RNA"/>
</dbReference>
<dbReference type="AlphaFoldDB" id="A0A7C9ALG9"/>
<evidence type="ECO:0000313" key="1">
    <source>
        <dbReference type="EMBL" id="MBA4669451.1"/>
    </source>
</evidence>
<name>A0A7C9ALG9_OPUST</name>
<organism evidence="1">
    <name type="scientific">Opuntia streptacantha</name>
    <name type="common">Prickly pear cactus</name>
    <name type="synonym">Opuntia cardona</name>
    <dbReference type="NCBI Taxonomy" id="393608"/>
    <lineage>
        <taxon>Eukaryota</taxon>
        <taxon>Viridiplantae</taxon>
        <taxon>Streptophyta</taxon>
        <taxon>Embryophyta</taxon>
        <taxon>Tracheophyta</taxon>
        <taxon>Spermatophyta</taxon>
        <taxon>Magnoliopsida</taxon>
        <taxon>eudicotyledons</taxon>
        <taxon>Gunneridae</taxon>
        <taxon>Pentapetalae</taxon>
        <taxon>Caryophyllales</taxon>
        <taxon>Cactineae</taxon>
        <taxon>Cactaceae</taxon>
        <taxon>Opuntioideae</taxon>
        <taxon>Opuntia</taxon>
    </lineage>
</organism>
<reference evidence="1" key="2">
    <citation type="submission" date="2020-07" db="EMBL/GenBank/DDBJ databases">
        <authorList>
            <person name="Vera ALvarez R."/>
            <person name="Arias-Moreno D.M."/>
            <person name="Jimenez-Jacinto V."/>
            <person name="Jimenez-Bremont J.F."/>
            <person name="Swaminathan K."/>
            <person name="Moose S.P."/>
            <person name="Guerrero-Gonzalez M.L."/>
            <person name="Marino-Ramirez L."/>
            <person name="Landsman D."/>
            <person name="Rodriguez-Kessler M."/>
            <person name="Delgado-Sanchez P."/>
        </authorList>
    </citation>
    <scope>NUCLEOTIDE SEQUENCE</scope>
    <source>
        <tissue evidence="1">Cladode</tissue>
    </source>
</reference>
<protein>
    <submittedName>
        <fullName evidence="1">Uncharacterized protein</fullName>
    </submittedName>
</protein>
<sequence length="137" mass="15901">MKISNSTGWQSSIQFKINKSNISGYSEFSHNAQGNNHCYDLHWQARWGQGAVISLVKCSQHCHIFSLRKINQPWKTISMTHKNQVLHQKTLMLQIGIQHLETKDLHEVVHVLIFQGPHIILMKNRQDGLPFEDKTVY</sequence>
<proteinExistence type="predicted"/>
<reference evidence="1" key="1">
    <citation type="journal article" date="2013" name="J. Plant Res.">
        <title>Effect of fungi and light on seed germination of three Opuntia species from semiarid lands of central Mexico.</title>
        <authorList>
            <person name="Delgado-Sanchez P."/>
            <person name="Jimenez-Bremont J.F."/>
            <person name="Guerrero-Gonzalez Mde L."/>
            <person name="Flores J."/>
        </authorList>
    </citation>
    <scope>NUCLEOTIDE SEQUENCE</scope>
    <source>
        <tissue evidence="1">Cladode</tissue>
    </source>
</reference>